<evidence type="ECO:0000313" key="3">
    <source>
        <dbReference type="Proteomes" id="UP001596978"/>
    </source>
</evidence>
<dbReference type="Gene3D" id="1.10.606.20">
    <property type="match status" value="1"/>
</dbReference>
<dbReference type="PANTHER" id="PTHR34599">
    <property type="entry name" value="PEROXIDASE-RELATED"/>
    <property type="match status" value="1"/>
</dbReference>
<comment type="caution">
    <text evidence="2">The sequence shown here is derived from an EMBL/GenBank/DDBJ whole genome shotgun (WGS) entry which is preliminary data.</text>
</comment>
<keyword evidence="3" id="KW-1185">Reference proteome</keyword>
<gene>
    <name evidence="2" type="ORF">ACFQ1M_15005</name>
</gene>
<keyword evidence="2" id="KW-0560">Oxidoreductase</keyword>
<feature type="domain" description="Phosphatidic acid phosphatase type 2/haloperoxidase" evidence="1">
    <location>
        <begin position="306"/>
        <end position="428"/>
    </location>
</feature>
<dbReference type="PANTHER" id="PTHR34599:SF1">
    <property type="entry name" value="PHOSPHATIDIC ACID PHOSPHATASE TYPE 2_HALOPEROXIDASE DOMAIN-CONTAINING PROTEIN"/>
    <property type="match status" value="1"/>
</dbReference>
<protein>
    <submittedName>
        <fullName evidence="2">Vanadium-dependent haloperoxidase</fullName>
        <ecNumber evidence="2">1.11.1.-</ecNumber>
    </submittedName>
</protein>
<organism evidence="2 3">
    <name type="scientific">Sungkyunkwania multivorans</name>
    <dbReference type="NCBI Taxonomy" id="1173618"/>
    <lineage>
        <taxon>Bacteria</taxon>
        <taxon>Pseudomonadati</taxon>
        <taxon>Bacteroidota</taxon>
        <taxon>Flavobacteriia</taxon>
        <taxon>Flavobacteriales</taxon>
        <taxon>Flavobacteriaceae</taxon>
        <taxon>Sungkyunkwania</taxon>
    </lineage>
</organism>
<dbReference type="SUPFAM" id="SSF48317">
    <property type="entry name" value="Acid phosphatase/Vanadium-dependent haloperoxidase"/>
    <property type="match status" value="1"/>
</dbReference>
<name>A0ABW3D3Y6_9FLAO</name>
<dbReference type="PROSITE" id="PS51257">
    <property type="entry name" value="PROKAR_LIPOPROTEIN"/>
    <property type="match status" value="1"/>
</dbReference>
<evidence type="ECO:0000259" key="1">
    <source>
        <dbReference type="Pfam" id="PF01569"/>
    </source>
</evidence>
<accession>A0ABW3D3Y6</accession>
<dbReference type="EC" id="1.11.1.-" evidence="2"/>
<dbReference type="Proteomes" id="UP001596978">
    <property type="component" value="Unassembled WGS sequence"/>
</dbReference>
<dbReference type="EMBL" id="JBHTJH010000017">
    <property type="protein sequence ID" value="MFD0863523.1"/>
    <property type="molecule type" value="Genomic_DNA"/>
</dbReference>
<dbReference type="InterPro" id="IPR036938">
    <property type="entry name" value="PAP2/HPO_sf"/>
</dbReference>
<dbReference type="CDD" id="cd03398">
    <property type="entry name" value="PAP2_haloperoxidase"/>
    <property type="match status" value="1"/>
</dbReference>
<sequence length="440" mass="49931">MKYYLLTALTLSLMLSSCSKKEPIIISPDDFHASVDKVTEVMIHDIFSPPVASRVFAYPNIAAYEILARDNKSFQPLSGQLPGLTPIPSPTDSINSELAALIAHIELSKQLIFSEQKIEAFRDSLYTQWKAKNPVEFEASEAYAMKVTSHISAWMDKDNYKQTRTMPKYTVNTDEKWRWQPTPPAYMDGIEPHWNKIRPFTLDSAAQFKPVPPPAFSMEENTDFYKELREVYDISLEITNKGDTSEEIQIAQFWDCNPYVSVTRGHLMFATKKITPGAHWIGITKIACRKSDYDMMNTVYAYTKTSIAIADAFISCWDEKYRSNLVRPETLINEHFDDNWKPILQTPPFPEYVSGHSVVSGAASVALTDIFGDNFSFEDDTEVPYGLPIRSFESFSQAADEAAISRMYGGIHYRAAVEVGVKQGRDLGHFLVNKLNMKQQ</sequence>
<evidence type="ECO:0000313" key="2">
    <source>
        <dbReference type="EMBL" id="MFD0863523.1"/>
    </source>
</evidence>
<dbReference type="Pfam" id="PF01569">
    <property type="entry name" value="PAP2"/>
    <property type="match status" value="1"/>
</dbReference>
<dbReference type="RefSeq" id="WP_386409642.1">
    <property type="nucleotide sequence ID" value="NZ_JBHTJH010000017.1"/>
</dbReference>
<dbReference type="GO" id="GO:0004601">
    <property type="term" value="F:peroxidase activity"/>
    <property type="evidence" value="ECO:0007669"/>
    <property type="project" value="UniProtKB-KW"/>
</dbReference>
<dbReference type="InterPro" id="IPR000326">
    <property type="entry name" value="PAP2/HPO"/>
</dbReference>
<proteinExistence type="predicted"/>
<dbReference type="InterPro" id="IPR052559">
    <property type="entry name" value="V-haloperoxidase"/>
</dbReference>
<keyword evidence="2" id="KW-0575">Peroxidase</keyword>
<reference evidence="3" key="1">
    <citation type="journal article" date="2019" name="Int. J. Syst. Evol. Microbiol.">
        <title>The Global Catalogue of Microorganisms (GCM) 10K type strain sequencing project: providing services to taxonomists for standard genome sequencing and annotation.</title>
        <authorList>
            <consortium name="The Broad Institute Genomics Platform"/>
            <consortium name="The Broad Institute Genome Sequencing Center for Infectious Disease"/>
            <person name="Wu L."/>
            <person name="Ma J."/>
        </authorList>
    </citation>
    <scope>NUCLEOTIDE SEQUENCE [LARGE SCALE GENOMIC DNA]</scope>
    <source>
        <strain evidence="3">CCUG 62952</strain>
    </source>
</reference>